<dbReference type="GO" id="GO:0050526">
    <property type="term" value="F:poly(3-hydroxybutyrate) depolymerase activity"/>
    <property type="evidence" value="ECO:0007669"/>
    <property type="project" value="UniProtKB-EC"/>
</dbReference>
<reference evidence="3 4" key="1">
    <citation type="submission" date="2023-07" db="EMBL/GenBank/DDBJ databases">
        <title>Sorghum-associated microbial communities from plants grown in Nebraska, USA.</title>
        <authorList>
            <person name="Schachtman D."/>
        </authorList>
    </citation>
    <scope>NUCLEOTIDE SEQUENCE [LARGE SCALE GENOMIC DNA]</scope>
    <source>
        <strain evidence="3 4">DS1781</strain>
    </source>
</reference>
<comment type="caution">
    <text evidence="3">The sequence shown here is derived from an EMBL/GenBank/DDBJ whole genome shotgun (WGS) entry which is preliminary data.</text>
</comment>
<dbReference type="Gene3D" id="3.40.50.1820">
    <property type="entry name" value="alpha/beta hydrolase"/>
    <property type="match status" value="1"/>
</dbReference>
<evidence type="ECO:0000256" key="1">
    <source>
        <dbReference type="SAM" id="MobiDB-lite"/>
    </source>
</evidence>
<feature type="region of interest" description="Disordered" evidence="1">
    <location>
        <begin position="441"/>
        <end position="462"/>
    </location>
</feature>
<dbReference type="InterPro" id="IPR029058">
    <property type="entry name" value="AB_hydrolase_fold"/>
</dbReference>
<dbReference type="Proteomes" id="UP001184230">
    <property type="component" value="Unassembled WGS sequence"/>
</dbReference>
<dbReference type="EC" id="3.1.1.75" evidence="3"/>
<keyword evidence="3" id="KW-0378">Hydrolase</keyword>
<gene>
    <name evidence="3" type="ORF">J2739_000902</name>
</gene>
<dbReference type="Pfam" id="PF06850">
    <property type="entry name" value="PHB_depo_C"/>
    <property type="match status" value="1"/>
</dbReference>
<dbReference type="InterPro" id="IPR010915">
    <property type="entry name" value="PHB_depoly_PhaZ"/>
</dbReference>
<feature type="compositionally biased region" description="Basic residues" evidence="1">
    <location>
        <begin position="452"/>
        <end position="462"/>
    </location>
</feature>
<sequence length="462" mass="51794">MLYHLYEAQRSLMEPFADFAQAASKLYAQGGVFGRAPLAQRVAAGYDLLYRLGKDYEKPEFDIKTVNVDNDDVVIQEVVEIEKPFCQLRRFKRFTDDPHTLQTLKGQPVVLIVAPLSGHYATLLRDTVRTMLQDHKVYITDWINARLVPLSEGEFRLDGYVNYIQEFIRHLQAEYGNCHVISVCQPTVPVLAAVSLMASRGEKVPLSLTMMGGPIDARKSPTAVNNLAMNKSYEWFENNVIYRVPQGFPGAGRRVYPGFLQHTGFVAMNPDRHASSHYDYFKDLIKGDDASAEAHRKFYDEYNAVLDMDADYYLDTIRTVFQDFDLVNGTWKVKAPDGTPELVRPQDIHSTGVLTVEGELDDISGAGQTRAAHELCTGVPPAHQRHYEVKGAGHYGIFSGRRWRDKVYPEVKAFIAAHDKPQKRAGRPIVSAEDTIKAAAAAKSTAVARKSTPARRTRGAAR</sequence>
<dbReference type="PIRSF" id="PIRSF020818">
    <property type="entry name" value="PHB_depoly_PhaZ"/>
    <property type="match status" value="1"/>
</dbReference>
<evidence type="ECO:0000313" key="4">
    <source>
        <dbReference type="Proteomes" id="UP001184230"/>
    </source>
</evidence>
<dbReference type="NCBIfam" id="TIGR01849">
    <property type="entry name" value="PHB_depoly_PhaZ"/>
    <property type="match status" value="1"/>
</dbReference>
<dbReference type="EMBL" id="JAVDRF010000002">
    <property type="protein sequence ID" value="MDR6535142.1"/>
    <property type="molecule type" value="Genomic_DNA"/>
</dbReference>
<dbReference type="PANTHER" id="PTHR36837">
    <property type="entry name" value="POLY(3-HYDROXYALKANOATE) POLYMERASE SUBUNIT PHAC"/>
    <property type="match status" value="1"/>
</dbReference>
<feature type="compositionally biased region" description="Low complexity" evidence="1">
    <location>
        <begin position="441"/>
        <end position="451"/>
    </location>
</feature>
<keyword evidence="4" id="KW-1185">Reference proteome</keyword>
<protein>
    <submittedName>
        <fullName evidence="3">Poly(3-hydroxybutyrate) depolymerase</fullName>
        <ecNumber evidence="3">3.1.1.75</ecNumber>
    </submittedName>
</protein>
<evidence type="ECO:0000259" key="2">
    <source>
        <dbReference type="Pfam" id="PF06850"/>
    </source>
</evidence>
<dbReference type="PANTHER" id="PTHR36837:SF4">
    <property type="entry name" value="BLR0908 PROTEIN"/>
    <property type="match status" value="1"/>
</dbReference>
<dbReference type="SUPFAM" id="SSF53474">
    <property type="entry name" value="alpha/beta-Hydrolases"/>
    <property type="match status" value="1"/>
</dbReference>
<proteinExistence type="predicted"/>
<feature type="domain" description="PHB de-polymerase C-terminal" evidence="2">
    <location>
        <begin position="212"/>
        <end position="418"/>
    </location>
</feature>
<evidence type="ECO:0000313" key="3">
    <source>
        <dbReference type="EMBL" id="MDR6535142.1"/>
    </source>
</evidence>
<accession>A0ABU1N9M0</accession>
<name>A0ABU1N9M0_9BURK</name>
<dbReference type="InterPro" id="IPR051321">
    <property type="entry name" value="PHA/PHB_synthase"/>
</dbReference>
<organism evidence="3 4">
    <name type="scientific">Variovorax soli</name>
    <dbReference type="NCBI Taxonomy" id="376815"/>
    <lineage>
        <taxon>Bacteria</taxon>
        <taxon>Pseudomonadati</taxon>
        <taxon>Pseudomonadota</taxon>
        <taxon>Betaproteobacteria</taxon>
        <taxon>Burkholderiales</taxon>
        <taxon>Comamonadaceae</taxon>
        <taxon>Variovorax</taxon>
    </lineage>
</organism>
<dbReference type="RefSeq" id="WP_309898980.1">
    <property type="nucleotide sequence ID" value="NZ_JAVDRF010000002.1"/>
</dbReference>
<dbReference type="InterPro" id="IPR009656">
    <property type="entry name" value="PHB_depo_C"/>
</dbReference>